<dbReference type="EMBL" id="CP000939">
    <property type="protein sequence ID" value="ACA46746.1"/>
    <property type="molecule type" value="Genomic_DNA"/>
</dbReference>
<dbReference type="InterPro" id="IPR018874">
    <property type="entry name" value="Phage_Mx8_p63_C"/>
</dbReference>
<dbReference type="HOGENOM" id="CLU_065522_1_0_9"/>
<dbReference type="RefSeq" id="WP_004451859.1">
    <property type="nucleotide sequence ID" value="NC_010516.1"/>
</dbReference>
<evidence type="ECO:0000259" key="1">
    <source>
        <dbReference type="Pfam" id="PF10546"/>
    </source>
</evidence>
<gene>
    <name evidence="2" type="ordered locus">CLD_2727</name>
</gene>
<evidence type="ECO:0000313" key="3">
    <source>
        <dbReference type="Proteomes" id="UP000008541"/>
    </source>
</evidence>
<proteinExistence type="predicted"/>
<feature type="domain" description="Bacteriophage Mx8 p63 C-terminal" evidence="1">
    <location>
        <begin position="161"/>
        <end position="248"/>
    </location>
</feature>
<dbReference type="Pfam" id="PF10546">
    <property type="entry name" value="P63C"/>
    <property type="match status" value="1"/>
</dbReference>
<dbReference type="Proteomes" id="UP000008541">
    <property type="component" value="Chromosome"/>
</dbReference>
<accession>B1IMR3</accession>
<protein>
    <submittedName>
        <fullName evidence="2">Putative phage protein</fullName>
    </submittedName>
</protein>
<name>B1IMR3_CLOBK</name>
<dbReference type="KEGG" id="cbb:CLD_2727"/>
<reference evidence="2 3" key="1">
    <citation type="journal article" date="2007" name="PLoS ONE">
        <title>Analysis of the neurotoxin complex genes in Clostridium botulinum A1-A4 and B1 strains: BoNT/A3, /Ba4 and /B1 clusters are located within plasmids.</title>
        <authorList>
            <person name="Smith T.J."/>
            <person name="Hill K.K."/>
            <person name="Foley B.T."/>
            <person name="Detter J.C."/>
            <person name="Munk A.C."/>
            <person name="Bruce D.C."/>
            <person name="Doggett N.A."/>
            <person name="Smith L.A."/>
            <person name="Marks J.D."/>
            <person name="Xie G."/>
            <person name="Brettin T.S."/>
        </authorList>
    </citation>
    <scope>NUCLEOTIDE SEQUENCE [LARGE SCALE GENOMIC DNA]</scope>
    <source>
        <strain evidence="3">Okra / Type B1</strain>
    </source>
</reference>
<evidence type="ECO:0000313" key="2">
    <source>
        <dbReference type="EMBL" id="ACA46746.1"/>
    </source>
</evidence>
<sequence>MKTSKVIKSGVLEIFNDLPCYVLSDGQRVFRLSNLTKALRDKEHGKFGNYLAASNIVKYLPERLRPLTDENHDRTPQGVMEFEFDGKIEKGYNSEDFMDVCSAFVTANLNNEKLSEAQQEIVKNANKFILATAKIGIVALIDEATGYQAERNSKELQLKMKYFLTEDEIAKEWERTFPNELWYEFGRLTNWKGSLKKRPKYWGKLVNALIYDLLDKDIAEYLRKNKVPKYNKHIKYFQWFNEYGTKELTQHIWQIIGMAKLCKNMDELKFLASQKFNKEIDF</sequence>
<dbReference type="AlphaFoldDB" id="B1IMR3"/>
<organism evidence="2 3">
    <name type="scientific">Clostridium botulinum (strain Okra / Type B1)</name>
    <dbReference type="NCBI Taxonomy" id="498213"/>
    <lineage>
        <taxon>Bacteria</taxon>
        <taxon>Bacillati</taxon>
        <taxon>Bacillota</taxon>
        <taxon>Clostridia</taxon>
        <taxon>Eubacteriales</taxon>
        <taxon>Clostridiaceae</taxon>
        <taxon>Clostridium</taxon>
    </lineage>
</organism>